<comment type="caution">
    <text evidence="8">The sequence shown here is derived from an EMBL/GenBank/DDBJ whole genome shotgun (WGS) entry which is preliminary data.</text>
</comment>
<evidence type="ECO:0000313" key="8">
    <source>
        <dbReference type="EMBL" id="KAF2152520.1"/>
    </source>
</evidence>
<dbReference type="AlphaFoldDB" id="A0A9P4MFL2"/>
<evidence type="ECO:0000256" key="1">
    <source>
        <dbReference type="ARBA" id="ARBA00004141"/>
    </source>
</evidence>
<feature type="transmembrane region" description="Helical" evidence="6">
    <location>
        <begin position="107"/>
        <end position="128"/>
    </location>
</feature>
<dbReference type="EMBL" id="ML996086">
    <property type="protein sequence ID" value="KAF2152520.1"/>
    <property type="molecule type" value="Genomic_DNA"/>
</dbReference>
<keyword evidence="3 6" id="KW-1133">Transmembrane helix</keyword>
<dbReference type="InterPro" id="IPR049326">
    <property type="entry name" value="Rhodopsin_dom_fungi"/>
</dbReference>
<dbReference type="Proteomes" id="UP000799439">
    <property type="component" value="Unassembled WGS sequence"/>
</dbReference>
<comment type="similarity">
    <text evidence="5">Belongs to the SAT4 family.</text>
</comment>
<reference evidence="8" key="1">
    <citation type="journal article" date="2020" name="Stud. Mycol.">
        <title>101 Dothideomycetes genomes: a test case for predicting lifestyles and emergence of pathogens.</title>
        <authorList>
            <person name="Haridas S."/>
            <person name="Albert R."/>
            <person name="Binder M."/>
            <person name="Bloem J."/>
            <person name="Labutti K."/>
            <person name="Salamov A."/>
            <person name="Andreopoulos B."/>
            <person name="Baker S."/>
            <person name="Barry K."/>
            <person name="Bills G."/>
            <person name="Bluhm B."/>
            <person name="Cannon C."/>
            <person name="Castanera R."/>
            <person name="Culley D."/>
            <person name="Daum C."/>
            <person name="Ezra D."/>
            <person name="Gonzalez J."/>
            <person name="Henrissat B."/>
            <person name="Kuo A."/>
            <person name="Liang C."/>
            <person name="Lipzen A."/>
            <person name="Lutzoni F."/>
            <person name="Magnuson J."/>
            <person name="Mondo S."/>
            <person name="Nolan M."/>
            <person name="Ohm R."/>
            <person name="Pangilinan J."/>
            <person name="Park H.-J."/>
            <person name="Ramirez L."/>
            <person name="Alfaro M."/>
            <person name="Sun H."/>
            <person name="Tritt A."/>
            <person name="Yoshinaga Y."/>
            <person name="Zwiers L.-H."/>
            <person name="Turgeon B."/>
            <person name="Goodwin S."/>
            <person name="Spatafora J."/>
            <person name="Crous P."/>
            <person name="Grigoriev I."/>
        </authorList>
    </citation>
    <scope>NUCLEOTIDE SEQUENCE</scope>
    <source>
        <strain evidence="8">CBS 260.36</strain>
    </source>
</reference>
<evidence type="ECO:0000256" key="4">
    <source>
        <dbReference type="ARBA" id="ARBA00023136"/>
    </source>
</evidence>
<evidence type="ECO:0000256" key="6">
    <source>
        <dbReference type="SAM" id="Phobius"/>
    </source>
</evidence>
<evidence type="ECO:0000256" key="2">
    <source>
        <dbReference type="ARBA" id="ARBA00022692"/>
    </source>
</evidence>
<accession>A0A9P4MFL2</accession>
<gene>
    <name evidence="8" type="ORF">K461DRAFT_148314</name>
</gene>
<keyword evidence="9" id="KW-1185">Reference proteome</keyword>
<dbReference type="PANTHER" id="PTHR33048">
    <property type="entry name" value="PTH11-LIKE INTEGRAL MEMBRANE PROTEIN (AFU_ORTHOLOGUE AFUA_5G11245)"/>
    <property type="match status" value="1"/>
</dbReference>
<evidence type="ECO:0000259" key="7">
    <source>
        <dbReference type="Pfam" id="PF20684"/>
    </source>
</evidence>
<dbReference type="OrthoDB" id="5329176at2759"/>
<feature type="transmembrane region" description="Helical" evidence="6">
    <location>
        <begin position="269"/>
        <end position="291"/>
    </location>
</feature>
<dbReference type="Pfam" id="PF20684">
    <property type="entry name" value="Fung_rhodopsin"/>
    <property type="match status" value="1"/>
</dbReference>
<comment type="subcellular location">
    <subcellularLocation>
        <location evidence="1">Membrane</location>
        <topology evidence="1">Multi-pass membrane protein</topology>
    </subcellularLocation>
</comment>
<feature type="transmembrane region" description="Helical" evidence="6">
    <location>
        <begin position="148"/>
        <end position="176"/>
    </location>
</feature>
<feature type="transmembrane region" description="Helical" evidence="6">
    <location>
        <begin position="188"/>
        <end position="217"/>
    </location>
</feature>
<organism evidence="8 9">
    <name type="scientific">Myriangium duriaei CBS 260.36</name>
    <dbReference type="NCBI Taxonomy" id="1168546"/>
    <lineage>
        <taxon>Eukaryota</taxon>
        <taxon>Fungi</taxon>
        <taxon>Dikarya</taxon>
        <taxon>Ascomycota</taxon>
        <taxon>Pezizomycotina</taxon>
        <taxon>Dothideomycetes</taxon>
        <taxon>Dothideomycetidae</taxon>
        <taxon>Myriangiales</taxon>
        <taxon>Myriangiaceae</taxon>
        <taxon>Myriangium</taxon>
    </lineage>
</organism>
<feature type="domain" description="Rhodopsin" evidence="7">
    <location>
        <begin position="91"/>
        <end position="331"/>
    </location>
</feature>
<protein>
    <recommendedName>
        <fullName evidence="7">Rhodopsin domain-containing protein</fullName>
    </recommendedName>
</protein>
<sequence>MRPRRLYGASVGCGLRRVYITSSRSTPSPFCLSGSLFSVTTMSAVDTLMRLSDPVWQARLQDPTWKNAYDTYHLREVVIAFMILETVFVNARFASKHIGKNAFGMDDALLTAGWVFCQTVNILCLVVLDHGGIGHHLLPLLLEHPGQVTLWAKFLIVIPIMYAFAVSLPKIAILVFYRRIFTERRERFLVWVCNGIIIANLIVAVLGSCLACIPLNALWDPTVKGRCYDITASFRYISLPNIITDFVMLVLPLPTVWKLQVPKRTKVGLAVTLLTGSVGLITSILRTVVFFNHDGVIDGTWTSPILLVWTVVEPGCYCIASSLMCMRPLLNLIFNKALQVASQRSRSVANRVGMSLSSDSKIDVNRVPGSRALRDDEPSLSIPLRAYPLKNHIRYERQSDDEALVGMEQYHIYHADHLSDRTRGSL</sequence>
<dbReference type="InterPro" id="IPR052337">
    <property type="entry name" value="SAT4-like"/>
</dbReference>
<proteinExistence type="inferred from homology"/>
<name>A0A9P4MFL2_9PEZI</name>
<evidence type="ECO:0000256" key="5">
    <source>
        <dbReference type="ARBA" id="ARBA00038359"/>
    </source>
</evidence>
<feature type="transmembrane region" description="Helical" evidence="6">
    <location>
        <begin position="237"/>
        <end position="257"/>
    </location>
</feature>
<feature type="transmembrane region" description="Helical" evidence="6">
    <location>
        <begin position="303"/>
        <end position="326"/>
    </location>
</feature>
<keyword evidence="4 6" id="KW-0472">Membrane</keyword>
<evidence type="ECO:0000313" key="9">
    <source>
        <dbReference type="Proteomes" id="UP000799439"/>
    </source>
</evidence>
<keyword evidence="2 6" id="KW-0812">Transmembrane</keyword>
<evidence type="ECO:0000256" key="3">
    <source>
        <dbReference type="ARBA" id="ARBA00022989"/>
    </source>
</evidence>
<dbReference type="PANTHER" id="PTHR33048:SF47">
    <property type="entry name" value="INTEGRAL MEMBRANE PROTEIN-RELATED"/>
    <property type="match status" value="1"/>
</dbReference>
<dbReference type="GO" id="GO:0016020">
    <property type="term" value="C:membrane"/>
    <property type="evidence" value="ECO:0007669"/>
    <property type="project" value="UniProtKB-SubCell"/>
</dbReference>